<dbReference type="EMBL" id="DF144228">
    <property type="protein sequence ID" value="GAA42825.1"/>
    <property type="molecule type" value="Genomic_DNA"/>
</dbReference>
<evidence type="ECO:0000313" key="2">
    <source>
        <dbReference type="Proteomes" id="UP000008909"/>
    </source>
</evidence>
<dbReference type="GO" id="GO:0005524">
    <property type="term" value="F:ATP binding"/>
    <property type="evidence" value="ECO:0007669"/>
    <property type="project" value="UniProtKB-KW"/>
</dbReference>
<evidence type="ECO:0000313" key="1">
    <source>
        <dbReference type="EMBL" id="GAA42825.1"/>
    </source>
</evidence>
<reference evidence="1" key="1">
    <citation type="journal article" date="2011" name="Genome Biol.">
        <title>The draft genome of the carcinogenic human liver fluke Clonorchis sinensis.</title>
        <authorList>
            <person name="Wang X."/>
            <person name="Chen W."/>
            <person name="Huang Y."/>
            <person name="Sun J."/>
            <person name="Men J."/>
            <person name="Liu H."/>
            <person name="Luo F."/>
            <person name="Guo L."/>
            <person name="Lv X."/>
            <person name="Deng C."/>
            <person name="Zhou C."/>
            <person name="Fan Y."/>
            <person name="Li X."/>
            <person name="Huang L."/>
            <person name="Hu Y."/>
            <person name="Liang C."/>
            <person name="Hu X."/>
            <person name="Xu J."/>
            <person name="Yu X."/>
        </authorList>
    </citation>
    <scope>NUCLEOTIDE SEQUENCE [LARGE SCALE GENOMIC DNA]</scope>
    <source>
        <strain evidence="1">Henan</strain>
    </source>
</reference>
<gene>
    <name evidence="1" type="ORF">CLF_110688</name>
</gene>
<dbReference type="Proteomes" id="UP000008909">
    <property type="component" value="Unassembled WGS sequence"/>
</dbReference>
<keyword evidence="2" id="KW-1185">Reference proteome</keyword>
<dbReference type="AlphaFoldDB" id="H2KUX5"/>
<proteinExistence type="predicted"/>
<name>H2KUX5_CLOSI</name>
<accession>H2KUX5</accession>
<protein>
    <submittedName>
        <fullName evidence="1">ATP-binding cassette transporter</fullName>
    </submittedName>
</protein>
<organism evidence="1 2">
    <name type="scientific">Clonorchis sinensis</name>
    <name type="common">Chinese liver fluke</name>
    <dbReference type="NCBI Taxonomy" id="79923"/>
    <lineage>
        <taxon>Eukaryota</taxon>
        <taxon>Metazoa</taxon>
        <taxon>Spiralia</taxon>
        <taxon>Lophotrochozoa</taxon>
        <taxon>Platyhelminthes</taxon>
        <taxon>Trematoda</taxon>
        <taxon>Digenea</taxon>
        <taxon>Opisthorchiida</taxon>
        <taxon>Opisthorchiata</taxon>
        <taxon>Opisthorchiidae</taxon>
        <taxon>Clonorchis</taxon>
    </lineage>
</organism>
<sequence length="153" mass="17150">MEKASDAGNSHVLCQVIRSTGQKKAGVSETICEKDGTTIHSLNRHLERLAERFKEQFSWSLLTQPLEKASRSKWNIDTNPPSATEIQCEISILKRDKTLGSAGLHPTLFRKGGEVVVNSLSTIVQKIWNENNASRMELLDRHPGFQKGHENVM</sequence>
<keyword evidence="1" id="KW-0547">Nucleotide-binding</keyword>
<keyword evidence="1" id="KW-0067">ATP-binding</keyword>